<dbReference type="InterPro" id="IPR016177">
    <property type="entry name" value="DNA-bd_dom_sf"/>
</dbReference>
<dbReference type="GO" id="GO:0005634">
    <property type="term" value="C:nucleus"/>
    <property type="evidence" value="ECO:0007669"/>
    <property type="project" value="UniProtKB-SubCell"/>
</dbReference>
<evidence type="ECO:0000313" key="12">
    <source>
        <dbReference type="Proteomes" id="UP001634007"/>
    </source>
</evidence>
<evidence type="ECO:0000256" key="9">
    <source>
        <dbReference type="SAM" id="MobiDB-lite"/>
    </source>
</evidence>
<dbReference type="GO" id="GO:0000976">
    <property type="term" value="F:transcription cis-regulatory region binding"/>
    <property type="evidence" value="ECO:0007669"/>
    <property type="project" value="UniProtKB-ARBA"/>
</dbReference>
<gene>
    <name evidence="11" type="ORF">ACJRO7_031583</name>
</gene>
<keyword evidence="7" id="KW-0539">Nucleus</keyword>
<dbReference type="PANTHER" id="PTHR31657:SF40">
    <property type="entry name" value="ETHYLENE-RESPONSIVE TRANSCRIPTION FACTOR ERF062"/>
    <property type="match status" value="1"/>
</dbReference>
<dbReference type="Pfam" id="PF00847">
    <property type="entry name" value="AP2"/>
    <property type="match status" value="1"/>
</dbReference>
<dbReference type="PROSITE" id="PS51032">
    <property type="entry name" value="AP2_ERF"/>
    <property type="match status" value="1"/>
</dbReference>
<sequence>MENEIPYMERLLVHKQFSSSAASPSCFNNGSSSGNGSPRSLVDPFLWGALGTISSHAYQNDSLSNASTDKVPLSCGGDLKESMFPFKAFLNPLAKITAPNPPSPSSQGSSSSTSRVPSDLTLSWQEPEKKTPSTMDLLGMDTISESMASSTNNHLTQHGYVLWRPGSDWPTTDRSLDHLSDRSSSRASGDSCYWLGNTKIQPMKYTVRRSMASKKEHRSTSSSSISSSGKLFRGVRQRHWGKWVAEIRLPRNRTRVWLGTFDTAEEAALAYDTAAYMLRGDFAHLNFPDLKHELVKGNRSLNSTTAALLEAKIRTISQGASSRKKLHGGSPPKSVTNKEEFASESPSTSSPKDPMGSEWQLEFEARVVGSEMMSMSKKTQEAVVSASADADAVQLSRMPSLDMEMIWDSILVSDS</sequence>
<dbReference type="InterPro" id="IPR001471">
    <property type="entry name" value="AP2/ERF_dom"/>
</dbReference>
<keyword evidence="5" id="KW-0010">Activator</keyword>
<proteinExistence type="inferred from homology"/>
<comment type="caution">
    <text evidence="11">The sequence shown here is derived from an EMBL/GenBank/DDBJ whole genome shotgun (WGS) entry which is preliminary data.</text>
</comment>
<dbReference type="PRINTS" id="PR00367">
    <property type="entry name" value="ETHRSPELEMNT"/>
</dbReference>
<dbReference type="Gene3D" id="3.30.730.10">
    <property type="entry name" value="AP2/ERF domain"/>
    <property type="match status" value="1"/>
</dbReference>
<dbReference type="InterPro" id="IPR051758">
    <property type="entry name" value="ERF/AP2-like"/>
</dbReference>
<keyword evidence="4" id="KW-0238">DNA-binding</keyword>
<protein>
    <recommendedName>
        <fullName evidence="10">AP2/ERF domain-containing protein</fullName>
    </recommendedName>
</protein>
<dbReference type="AlphaFoldDB" id="A0ABD3JHV5"/>
<accession>A0ABD3JHV5</accession>
<dbReference type="SMART" id="SM00380">
    <property type="entry name" value="AP2"/>
    <property type="match status" value="1"/>
</dbReference>
<feature type="domain" description="AP2/ERF" evidence="10">
    <location>
        <begin position="231"/>
        <end position="288"/>
    </location>
</feature>
<keyword evidence="2" id="KW-0936">Ethylene signaling pathway</keyword>
<feature type="compositionally biased region" description="Low complexity" evidence="9">
    <location>
        <begin position="105"/>
        <end position="118"/>
    </location>
</feature>
<reference evidence="11 12" key="1">
    <citation type="submission" date="2024-11" db="EMBL/GenBank/DDBJ databases">
        <title>Chromosome-level genome assembly of Eucalyptus globulus Labill. provides insights into its genome evolution.</title>
        <authorList>
            <person name="Li X."/>
        </authorList>
    </citation>
    <scope>NUCLEOTIDE SEQUENCE [LARGE SCALE GENOMIC DNA]</scope>
    <source>
        <strain evidence="11">CL2024</strain>
        <tissue evidence="11">Fresh tender leaves</tissue>
    </source>
</reference>
<dbReference type="SUPFAM" id="SSF54171">
    <property type="entry name" value="DNA-binding domain"/>
    <property type="match status" value="1"/>
</dbReference>
<dbReference type="InterPro" id="IPR036955">
    <property type="entry name" value="AP2/ERF_dom_sf"/>
</dbReference>
<evidence type="ECO:0000256" key="1">
    <source>
        <dbReference type="ARBA" id="ARBA00004123"/>
    </source>
</evidence>
<comment type="similarity">
    <text evidence="8">Belongs to the AP2/ERF transcription factor family. ERF subfamily.</text>
</comment>
<dbReference type="Proteomes" id="UP001634007">
    <property type="component" value="Unassembled WGS sequence"/>
</dbReference>
<evidence type="ECO:0000256" key="8">
    <source>
        <dbReference type="ARBA" id="ARBA00024343"/>
    </source>
</evidence>
<keyword evidence="3" id="KW-0805">Transcription regulation</keyword>
<dbReference type="GO" id="GO:0009873">
    <property type="term" value="P:ethylene-activated signaling pathway"/>
    <property type="evidence" value="ECO:0007669"/>
    <property type="project" value="UniProtKB-KW"/>
</dbReference>
<evidence type="ECO:0000256" key="5">
    <source>
        <dbReference type="ARBA" id="ARBA00023159"/>
    </source>
</evidence>
<evidence type="ECO:0000256" key="7">
    <source>
        <dbReference type="ARBA" id="ARBA00023242"/>
    </source>
</evidence>
<keyword evidence="6" id="KW-0804">Transcription</keyword>
<dbReference type="PANTHER" id="PTHR31657">
    <property type="entry name" value="ETHYLENE-RESPONSIVE TRANSCRIPTION FACTOR ERF061"/>
    <property type="match status" value="1"/>
</dbReference>
<feature type="region of interest" description="Disordered" evidence="9">
    <location>
        <begin position="95"/>
        <end position="134"/>
    </location>
</feature>
<evidence type="ECO:0000256" key="6">
    <source>
        <dbReference type="ARBA" id="ARBA00023163"/>
    </source>
</evidence>
<evidence type="ECO:0000259" key="10">
    <source>
        <dbReference type="PROSITE" id="PS51032"/>
    </source>
</evidence>
<dbReference type="FunFam" id="3.30.730.10:FF:000001">
    <property type="entry name" value="Ethylene-responsive transcription factor 2"/>
    <property type="match status" value="1"/>
</dbReference>
<evidence type="ECO:0000256" key="3">
    <source>
        <dbReference type="ARBA" id="ARBA00023015"/>
    </source>
</evidence>
<comment type="subcellular location">
    <subcellularLocation>
        <location evidence="1">Nucleus</location>
    </subcellularLocation>
</comment>
<dbReference type="EMBL" id="JBJKBG010000008">
    <property type="protein sequence ID" value="KAL3726707.1"/>
    <property type="molecule type" value="Genomic_DNA"/>
</dbReference>
<keyword evidence="12" id="KW-1185">Reference proteome</keyword>
<evidence type="ECO:0000256" key="2">
    <source>
        <dbReference type="ARBA" id="ARBA00022745"/>
    </source>
</evidence>
<organism evidence="11 12">
    <name type="scientific">Eucalyptus globulus</name>
    <name type="common">Tasmanian blue gum</name>
    <dbReference type="NCBI Taxonomy" id="34317"/>
    <lineage>
        <taxon>Eukaryota</taxon>
        <taxon>Viridiplantae</taxon>
        <taxon>Streptophyta</taxon>
        <taxon>Embryophyta</taxon>
        <taxon>Tracheophyta</taxon>
        <taxon>Spermatophyta</taxon>
        <taxon>Magnoliopsida</taxon>
        <taxon>eudicotyledons</taxon>
        <taxon>Gunneridae</taxon>
        <taxon>Pentapetalae</taxon>
        <taxon>rosids</taxon>
        <taxon>malvids</taxon>
        <taxon>Myrtales</taxon>
        <taxon>Myrtaceae</taxon>
        <taxon>Myrtoideae</taxon>
        <taxon>Eucalypteae</taxon>
        <taxon>Eucalyptus</taxon>
    </lineage>
</organism>
<evidence type="ECO:0000313" key="11">
    <source>
        <dbReference type="EMBL" id="KAL3726707.1"/>
    </source>
</evidence>
<feature type="region of interest" description="Disordered" evidence="9">
    <location>
        <begin position="319"/>
        <end position="358"/>
    </location>
</feature>
<dbReference type="CDD" id="cd00018">
    <property type="entry name" value="AP2"/>
    <property type="match status" value="1"/>
</dbReference>
<evidence type="ECO:0000256" key="4">
    <source>
        <dbReference type="ARBA" id="ARBA00023125"/>
    </source>
</evidence>
<name>A0ABD3JHV5_EUCGL</name>